<dbReference type="EMBL" id="AP027151">
    <property type="protein sequence ID" value="BDV41690.1"/>
    <property type="molecule type" value="Genomic_DNA"/>
</dbReference>
<keyword evidence="4 6" id="KW-0255">Endonuclease</keyword>
<dbReference type="PANTHER" id="PTHR28511">
    <property type="entry name" value="ENDONUCLEASE V"/>
    <property type="match status" value="1"/>
</dbReference>
<comment type="subcellular location">
    <subcellularLocation>
        <location evidence="1 6">Cytoplasm</location>
    </subcellularLocation>
</comment>
<keyword evidence="6" id="KW-0460">Magnesium</keyword>
<evidence type="ECO:0000256" key="5">
    <source>
        <dbReference type="ARBA" id="ARBA00022801"/>
    </source>
</evidence>
<dbReference type="Gene3D" id="3.30.2170.10">
    <property type="entry name" value="archaeoglobus fulgidus dsm 4304 superfamily"/>
    <property type="match status" value="1"/>
</dbReference>
<evidence type="ECO:0000313" key="8">
    <source>
        <dbReference type="Proteomes" id="UP001317705"/>
    </source>
</evidence>
<keyword evidence="6" id="KW-0479">Metal-binding</keyword>
<accession>A0ABM8EGW5</accession>
<evidence type="ECO:0000313" key="7">
    <source>
        <dbReference type="EMBL" id="BDV41690.1"/>
    </source>
</evidence>
<protein>
    <recommendedName>
        <fullName evidence="6">Endonuclease V</fullName>
        <ecNumber evidence="6">3.1.21.7</ecNumber>
    </recommendedName>
    <alternativeName>
        <fullName evidence="6">Deoxyinosine 3'endonuclease</fullName>
    </alternativeName>
    <alternativeName>
        <fullName evidence="6">Deoxyribonuclease V</fullName>
        <shortName evidence="6">DNase V</shortName>
    </alternativeName>
</protein>
<proteinExistence type="inferred from homology"/>
<organism evidence="7 8">
    <name type="scientific">Geotalea uraniireducens</name>
    <dbReference type="NCBI Taxonomy" id="351604"/>
    <lineage>
        <taxon>Bacteria</taxon>
        <taxon>Pseudomonadati</taxon>
        <taxon>Thermodesulfobacteriota</taxon>
        <taxon>Desulfuromonadia</taxon>
        <taxon>Geobacterales</taxon>
        <taxon>Geobacteraceae</taxon>
        <taxon>Geotalea</taxon>
    </lineage>
</organism>
<keyword evidence="6" id="KW-0234">DNA repair</keyword>
<comment type="function">
    <text evidence="6">DNA repair enzyme involved in the repair of deaminated bases. Selectively cleaves double-stranded DNA at the second phosphodiester bond 3' to a deoxyinosine leaving behind the intact lesion on the nicked DNA.</text>
</comment>
<dbReference type="Proteomes" id="UP001317705">
    <property type="component" value="Chromosome"/>
</dbReference>
<dbReference type="GO" id="GO:0004519">
    <property type="term" value="F:endonuclease activity"/>
    <property type="evidence" value="ECO:0007669"/>
    <property type="project" value="UniProtKB-KW"/>
</dbReference>
<comment type="similarity">
    <text evidence="6">Belongs to the endonuclease V family.</text>
</comment>
<keyword evidence="6" id="KW-0227">DNA damage</keyword>
<dbReference type="PANTHER" id="PTHR28511:SF1">
    <property type="entry name" value="ENDONUCLEASE V"/>
    <property type="match status" value="1"/>
</dbReference>
<gene>
    <name evidence="6 7" type="primary">nfi</name>
    <name evidence="7" type="ORF">GURASL_06130</name>
</gene>
<dbReference type="InterPro" id="IPR007581">
    <property type="entry name" value="Endonuclease-V"/>
</dbReference>
<dbReference type="NCBIfam" id="NF008629">
    <property type="entry name" value="PRK11617.1"/>
    <property type="match status" value="1"/>
</dbReference>
<keyword evidence="3 6" id="KW-0540">Nuclease</keyword>
<keyword evidence="8" id="KW-1185">Reference proteome</keyword>
<dbReference type="RefSeq" id="WP_282001706.1">
    <property type="nucleotide sequence ID" value="NZ_AP027151.1"/>
</dbReference>
<sequence>MNLPFAWPRNLAEAKPLQEQLARQVRQSPLPGAIRTVAGIDAAFVGDRIVAAATLFDYQTLEFLCSAHAVREVTFPYIPGYLSFREAPAFLAALEQLPSPPDLVIVDGQGIAHPRRLGIASFLGVLLGRPTIGSAKSRLVGEYVEPAMERGAWTPLVDRGEEVGAVLRTRSGIRPLFVSPGHLITLSEALAAVLHCTVRYRLPEPQRVADRLAAQLKRELPASC</sequence>
<name>A0ABM8EGW5_9BACT</name>
<feature type="binding site" evidence="6">
    <location>
        <position position="107"/>
    </location>
    <ligand>
        <name>Mg(2+)</name>
        <dbReference type="ChEBI" id="CHEBI:18420"/>
    </ligand>
</feature>
<keyword evidence="2 6" id="KW-0963">Cytoplasm</keyword>
<evidence type="ECO:0000256" key="4">
    <source>
        <dbReference type="ARBA" id="ARBA00022759"/>
    </source>
</evidence>
<evidence type="ECO:0000256" key="6">
    <source>
        <dbReference type="HAMAP-Rule" id="MF_00801"/>
    </source>
</evidence>
<comment type="catalytic activity">
    <reaction evidence="6">
        <text>Endonucleolytic cleavage at apurinic or apyrimidinic sites to products with a 5'-phosphate.</text>
        <dbReference type="EC" id="3.1.21.7"/>
    </reaction>
</comment>
<reference evidence="7 8" key="1">
    <citation type="submission" date="2022-12" db="EMBL/GenBank/DDBJ databases">
        <title>Polyphasic characterization of Geotalea uranireducens NIT-SL11 newly isolated from a complex of sewage sludge and microbially reduced graphene oxide.</title>
        <authorList>
            <person name="Xie L."/>
            <person name="Yoshida N."/>
            <person name="Meng L."/>
        </authorList>
    </citation>
    <scope>NUCLEOTIDE SEQUENCE [LARGE SCALE GENOMIC DNA]</scope>
    <source>
        <strain evidence="7 8">NIT-SL11</strain>
    </source>
</reference>
<dbReference type="CDD" id="cd06559">
    <property type="entry name" value="Endonuclease_V"/>
    <property type="match status" value="1"/>
</dbReference>
<evidence type="ECO:0000256" key="3">
    <source>
        <dbReference type="ARBA" id="ARBA00022722"/>
    </source>
</evidence>
<dbReference type="HAMAP" id="MF_00801">
    <property type="entry name" value="Endonuclease_5"/>
    <property type="match status" value="1"/>
</dbReference>
<feature type="binding site" evidence="6">
    <location>
        <position position="41"/>
    </location>
    <ligand>
        <name>Mg(2+)</name>
        <dbReference type="ChEBI" id="CHEBI:18420"/>
    </ligand>
</feature>
<feature type="site" description="Interaction with target DNA" evidence="6">
    <location>
        <position position="77"/>
    </location>
</feature>
<dbReference type="Pfam" id="PF04493">
    <property type="entry name" value="Endonuclease_5"/>
    <property type="match status" value="1"/>
</dbReference>
<dbReference type="EC" id="3.1.21.7" evidence="6"/>
<evidence type="ECO:0000256" key="2">
    <source>
        <dbReference type="ARBA" id="ARBA00022490"/>
    </source>
</evidence>
<keyword evidence="5 6" id="KW-0378">Hydrolase</keyword>
<comment type="cofactor">
    <cofactor evidence="6">
        <name>Mg(2+)</name>
        <dbReference type="ChEBI" id="CHEBI:18420"/>
    </cofactor>
</comment>
<evidence type="ECO:0000256" key="1">
    <source>
        <dbReference type="ARBA" id="ARBA00004496"/>
    </source>
</evidence>